<organism evidence="3 4">
    <name type="scientific">Sphaerotilus mobilis</name>
    <dbReference type="NCBI Taxonomy" id="47994"/>
    <lineage>
        <taxon>Bacteria</taxon>
        <taxon>Pseudomonadati</taxon>
        <taxon>Pseudomonadota</taxon>
        <taxon>Betaproteobacteria</taxon>
        <taxon>Burkholderiales</taxon>
        <taxon>Sphaerotilaceae</taxon>
        <taxon>Sphaerotilus</taxon>
    </lineage>
</organism>
<evidence type="ECO:0000256" key="1">
    <source>
        <dbReference type="SAM" id="Phobius"/>
    </source>
</evidence>
<dbReference type="Pfam" id="PF11127">
    <property type="entry name" value="YgaP-like_TM"/>
    <property type="match status" value="1"/>
</dbReference>
<dbReference type="InterPro" id="IPR021309">
    <property type="entry name" value="YgaP-like_TM"/>
</dbReference>
<keyword evidence="4" id="KW-1185">Reference proteome</keyword>
<dbReference type="EMBL" id="SGWV01000009">
    <property type="protein sequence ID" value="RZS54453.1"/>
    <property type="molecule type" value="Genomic_DNA"/>
</dbReference>
<comment type="caution">
    <text evidence="3">The sequence shown here is derived from an EMBL/GenBank/DDBJ whole genome shotgun (WGS) entry which is preliminary data.</text>
</comment>
<evidence type="ECO:0000259" key="2">
    <source>
        <dbReference type="Pfam" id="PF11127"/>
    </source>
</evidence>
<sequence>MTVDRLIRIFAGTFILISLALGVEGSPLFVSRWALAFTAFVGLNLLQFGFTNVCPLGWFLRKAGVADVACSTPR</sequence>
<protein>
    <submittedName>
        <fullName evidence="3">DUF2892 family protein</fullName>
    </submittedName>
</protein>
<name>A0A4Q7LK81_9BURK</name>
<dbReference type="Gene3D" id="6.10.140.1340">
    <property type="match status" value="1"/>
</dbReference>
<feature type="transmembrane region" description="Helical" evidence="1">
    <location>
        <begin position="35"/>
        <end position="54"/>
    </location>
</feature>
<dbReference type="AlphaFoldDB" id="A0A4Q7LK81"/>
<gene>
    <name evidence="3" type="ORF">EV685_1930</name>
</gene>
<keyword evidence="1" id="KW-1133">Transmembrane helix</keyword>
<dbReference type="RefSeq" id="WP_130481806.1">
    <property type="nucleotide sequence ID" value="NZ_SGWV01000009.1"/>
</dbReference>
<evidence type="ECO:0000313" key="3">
    <source>
        <dbReference type="EMBL" id="RZS54453.1"/>
    </source>
</evidence>
<keyword evidence="1" id="KW-0472">Membrane</keyword>
<proteinExistence type="predicted"/>
<reference evidence="3 4" key="1">
    <citation type="submission" date="2019-02" db="EMBL/GenBank/DDBJ databases">
        <title>Genomic Encyclopedia of Type Strains, Phase IV (KMG-IV): sequencing the most valuable type-strain genomes for metagenomic binning, comparative biology and taxonomic classification.</title>
        <authorList>
            <person name="Goeker M."/>
        </authorList>
    </citation>
    <scope>NUCLEOTIDE SEQUENCE [LARGE SCALE GENOMIC DNA]</scope>
    <source>
        <strain evidence="3 4">DSM 10617</strain>
    </source>
</reference>
<keyword evidence="1" id="KW-0812">Transmembrane</keyword>
<dbReference type="Proteomes" id="UP000293433">
    <property type="component" value="Unassembled WGS sequence"/>
</dbReference>
<dbReference type="OrthoDB" id="9799383at2"/>
<feature type="domain" description="Inner membrane protein YgaP-like transmembrane" evidence="2">
    <location>
        <begin position="2"/>
        <end position="60"/>
    </location>
</feature>
<evidence type="ECO:0000313" key="4">
    <source>
        <dbReference type="Proteomes" id="UP000293433"/>
    </source>
</evidence>
<accession>A0A4Q7LK81</accession>